<dbReference type="OrthoDB" id="3541472at2759"/>
<dbReference type="Proteomes" id="UP000217790">
    <property type="component" value="Unassembled WGS sequence"/>
</dbReference>
<gene>
    <name evidence="1" type="ORF">ARMGADRAFT_1062523</name>
</gene>
<dbReference type="InterPro" id="IPR032675">
    <property type="entry name" value="LRR_dom_sf"/>
</dbReference>
<dbReference type="AlphaFoldDB" id="A0A2H3DG66"/>
<sequence>MLLSVPSEIQSKIAFEADHRTRQRLRRTCKLLSDVATPLVFRAVYVDLSWTQHPDSSLVFLQSLISGPKLAQHIRHLSLFLPNNSRRNPSRFTTEARIQKREDRLNSFDVMFLGAIPSMVSMRSLFWTSNVDSGPSYAELMFERFGGLPLLSSLKIYSLGEWDIPWYPFRRIRDINYWGDSDNELLDFLAYTPNIESIDFYIRPRQGDRSQKRQSILLLFSRWPSGTYSTVKTLKIDGGKYRRLYAHEIPTLVPHLLHLENLHTGVTMSIPDEFWDRLRKEEIHLASLSHRQKGLRRTLLSYLVSYTGLHELSLSICGRPIADDLQMAYLLANAIASHSWTLTIVHIEPSCSGPWCLDHPMLDALELCHSLQSLHVRADEARTRVKTNNVINRTLQCVVMLWPNIRDLKIHAVSQSFGFDALRMTASQIHKHILAFCFAPLPQERHGLLFSSDFAQYSIKVHDEKNNIQAFKIEHLKEWGRKEARRILRRKYKFWKRFDDADDD</sequence>
<name>A0A2H3DG66_ARMGA</name>
<evidence type="ECO:0000313" key="1">
    <source>
        <dbReference type="EMBL" id="PBK94215.1"/>
    </source>
</evidence>
<keyword evidence="2" id="KW-1185">Reference proteome</keyword>
<evidence type="ECO:0008006" key="3">
    <source>
        <dbReference type="Google" id="ProtNLM"/>
    </source>
</evidence>
<evidence type="ECO:0000313" key="2">
    <source>
        <dbReference type="Proteomes" id="UP000217790"/>
    </source>
</evidence>
<reference evidence="2" key="1">
    <citation type="journal article" date="2017" name="Nat. Ecol. Evol.">
        <title>Genome expansion and lineage-specific genetic innovations in the forest pathogenic fungi Armillaria.</title>
        <authorList>
            <person name="Sipos G."/>
            <person name="Prasanna A.N."/>
            <person name="Walter M.C."/>
            <person name="O'Connor E."/>
            <person name="Balint B."/>
            <person name="Krizsan K."/>
            <person name="Kiss B."/>
            <person name="Hess J."/>
            <person name="Varga T."/>
            <person name="Slot J."/>
            <person name="Riley R."/>
            <person name="Boka B."/>
            <person name="Rigling D."/>
            <person name="Barry K."/>
            <person name="Lee J."/>
            <person name="Mihaltcheva S."/>
            <person name="LaButti K."/>
            <person name="Lipzen A."/>
            <person name="Waldron R."/>
            <person name="Moloney N.M."/>
            <person name="Sperisen C."/>
            <person name="Kredics L."/>
            <person name="Vagvoelgyi C."/>
            <person name="Patrignani A."/>
            <person name="Fitzpatrick D."/>
            <person name="Nagy I."/>
            <person name="Doyle S."/>
            <person name="Anderson J.B."/>
            <person name="Grigoriev I.V."/>
            <person name="Gueldener U."/>
            <person name="Muensterkoetter M."/>
            <person name="Nagy L.G."/>
        </authorList>
    </citation>
    <scope>NUCLEOTIDE SEQUENCE [LARGE SCALE GENOMIC DNA]</scope>
    <source>
        <strain evidence="2">Ar21-2</strain>
    </source>
</reference>
<dbReference type="SUPFAM" id="SSF52047">
    <property type="entry name" value="RNI-like"/>
    <property type="match status" value="1"/>
</dbReference>
<dbReference type="EMBL" id="KZ293654">
    <property type="protein sequence ID" value="PBK94215.1"/>
    <property type="molecule type" value="Genomic_DNA"/>
</dbReference>
<organism evidence="1 2">
    <name type="scientific">Armillaria gallica</name>
    <name type="common">Bulbous honey fungus</name>
    <name type="synonym">Armillaria bulbosa</name>
    <dbReference type="NCBI Taxonomy" id="47427"/>
    <lineage>
        <taxon>Eukaryota</taxon>
        <taxon>Fungi</taxon>
        <taxon>Dikarya</taxon>
        <taxon>Basidiomycota</taxon>
        <taxon>Agaricomycotina</taxon>
        <taxon>Agaricomycetes</taxon>
        <taxon>Agaricomycetidae</taxon>
        <taxon>Agaricales</taxon>
        <taxon>Marasmiineae</taxon>
        <taxon>Physalacriaceae</taxon>
        <taxon>Armillaria</taxon>
    </lineage>
</organism>
<protein>
    <recommendedName>
        <fullName evidence="3">F-box domain-containing protein</fullName>
    </recommendedName>
</protein>
<dbReference type="Gene3D" id="3.80.10.10">
    <property type="entry name" value="Ribonuclease Inhibitor"/>
    <property type="match status" value="1"/>
</dbReference>
<dbReference type="InParanoid" id="A0A2H3DG66"/>
<accession>A0A2H3DG66</accession>
<proteinExistence type="predicted"/>